<evidence type="ECO:0000313" key="1">
    <source>
        <dbReference type="EMBL" id="EPQ01523.1"/>
    </source>
</evidence>
<organism evidence="1 2">
    <name type="scientific">Myotis brandtii</name>
    <name type="common">Brandt's bat</name>
    <dbReference type="NCBI Taxonomy" id="109478"/>
    <lineage>
        <taxon>Eukaryota</taxon>
        <taxon>Metazoa</taxon>
        <taxon>Chordata</taxon>
        <taxon>Craniata</taxon>
        <taxon>Vertebrata</taxon>
        <taxon>Euteleostomi</taxon>
        <taxon>Mammalia</taxon>
        <taxon>Eutheria</taxon>
        <taxon>Laurasiatheria</taxon>
        <taxon>Chiroptera</taxon>
        <taxon>Yangochiroptera</taxon>
        <taxon>Vespertilionidae</taxon>
        <taxon>Myotis</taxon>
    </lineage>
</organism>
<keyword evidence="2" id="KW-1185">Reference proteome</keyword>
<gene>
    <name evidence="1" type="ORF">D623_10011158</name>
</gene>
<sequence length="53" mass="5801">MPVWFVNQMCEEQMGSVVGIRVPGLRDVQEGEGGGGRKLSGNGEKIFLLEEHV</sequence>
<name>S7NV80_MYOBR</name>
<accession>S7NV80</accession>
<reference evidence="1 2" key="1">
    <citation type="journal article" date="2013" name="Nat. Commun.">
        <title>Genome analysis reveals insights into physiology and longevity of the Brandt's bat Myotis brandtii.</title>
        <authorList>
            <person name="Seim I."/>
            <person name="Fang X."/>
            <person name="Xiong Z."/>
            <person name="Lobanov A.V."/>
            <person name="Huang Z."/>
            <person name="Ma S."/>
            <person name="Feng Y."/>
            <person name="Turanov A.A."/>
            <person name="Zhu Y."/>
            <person name="Lenz T.L."/>
            <person name="Gerashchenko M.V."/>
            <person name="Fan D."/>
            <person name="Hee Yim S."/>
            <person name="Yao X."/>
            <person name="Jordan D."/>
            <person name="Xiong Y."/>
            <person name="Ma Y."/>
            <person name="Lyapunov A.N."/>
            <person name="Chen G."/>
            <person name="Kulakova O.I."/>
            <person name="Sun Y."/>
            <person name="Lee S.G."/>
            <person name="Bronson R.T."/>
            <person name="Moskalev A.A."/>
            <person name="Sunyaev S.R."/>
            <person name="Zhang G."/>
            <person name="Krogh A."/>
            <person name="Wang J."/>
            <person name="Gladyshev V.N."/>
        </authorList>
    </citation>
    <scope>NUCLEOTIDE SEQUENCE [LARGE SCALE GENOMIC DNA]</scope>
</reference>
<dbReference type="Proteomes" id="UP000052978">
    <property type="component" value="Unassembled WGS sequence"/>
</dbReference>
<proteinExistence type="predicted"/>
<evidence type="ECO:0000313" key="2">
    <source>
        <dbReference type="Proteomes" id="UP000052978"/>
    </source>
</evidence>
<dbReference type="EMBL" id="KE161066">
    <property type="protein sequence ID" value="EPQ01523.1"/>
    <property type="molecule type" value="Genomic_DNA"/>
</dbReference>
<protein>
    <submittedName>
        <fullName evidence="1">Uncharacterized protein</fullName>
    </submittedName>
</protein>
<dbReference type="AlphaFoldDB" id="S7NV80"/>